<keyword evidence="2" id="KW-1185">Reference proteome</keyword>
<evidence type="ECO:0000313" key="1">
    <source>
        <dbReference type="EMBL" id="QCI68537.1"/>
    </source>
</evidence>
<evidence type="ECO:0000313" key="2">
    <source>
        <dbReference type="Proteomes" id="UP000298781"/>
    </source>
</evidence>
<proteinExistence type="predicted"/>
<dbReference type="RefSeq" id="WP_136963956.1">
    <property type="nucleotide sequence ID" value="NZ_CP039690.1"/>
</dbReference>
<dbReference type="Proteomes" id="UP000298781">
    <property type="component" value="Chromosome"/>
</dbReference>
<dbReference type="AlphaFoldDB" id="A0A4D7BLD3"/>
<accession>A0A4D7BLD3</accession>
<dbReference type="OrthoDB" id="9829604at2"/>
<gene>
    <name evidence="1" type="ORF">E8M01_32495</name>
</gene>
<protein>
    <submittedName>
        <fullName evidence="1">Uncharacterized protein</fullName>
    </submittedName>
</protein>
<name>A0A4D7BLD3_9HYPH</name>
<dbReference type="EMBL" id="CP039690">
    <property type="protein sequence ID" value="QCI68537.1"/>
    <property type="molecule type" value="Genomic_DNA"/>
</dbReference>
<reference evidence="1 2" key="1">
    <citation type="submission" date="2019-04" db="EMBL/GenBank/DDBJ databases">
        <title>Phreatobacter aquaticus sp. nov.</title>
        <authorList>
            <person name="Choi A."/>
        </authorList>
    </citation>
    <scope>NUCLEOTIDE SEQUENCE [LARGE SCALE GENOMIC DNA]</scope>
    <source>
        <strain evidence="1 2">KCTC 52518</strain>
    </source>
</reference>
<dbReference type="KEGG" id="pstg:E8M01_32495"/>
<sequence length="164" mass="18249">MDNESLPYTGHQQVKDLIASNNVEKLASLRQDYMDYFAQNQCEPIGGGGWNELGQYFLGLAIMGSHGMRQTRQQFEAATAGMLKQPIPAWITTVEYVQTDLNGIYYLALPPQDLARQASIHATNPAAKDTDYVVPPIYQGLKPNLSPEQILNTRICDYVISHCG</sequence>
<organism evidence="1 2">
    <name type="scientific">Phreatobacter stygius</name>
    <dbReference type="NCBI Taxonomy" id="1940610"/>
    <lineage>
        <taxon>Bacteria</taxon>
        <taxon>Pseudomonadati</taxon>
        <taxon>Pseudomonadota</taxon>
        <taxon>Alphaproteobacteria</taxon>
        <taxon>Hyphomicrobiales</taxon>
        <taxon>Phreatobacteraceae</taxon>
        <taxon>Phreatobacter</taxon>
    </lineage>
</organism>